<keyword evidence="5" id="KW-0732">Signal</keyword>
<comment type="caution">
    <text evidence="11">The sequence shown here is derived from an EMBL/GenBank/DDBJ whole genome shotgun (WGS) entry which is preliminary data.</text>
</comment>
<keyword evidence="4 9" id="KW-0479">Metal-binding</keyword>
<dbReference type="EC" id="3.4.-.-" evidence="9"/>
<evidence type="ECO:0000313" key="12">
    <source>
        <dbReference type="Proteomes" id="UP001212841"/>
    </source>
</evidence>
<dbReference type="Pfam" id="PF04389">
    <property type="entry name" value="Peptidase_M28"/>
    <property type="match status" value="1"/>
</dbReference>
<reference evidence="11" key="1">
    <citation type="submission" date="2020-05" db="EMBL/GenBank/DDBJ databases">
        <title>Phylogenomic resolution of chytrid fungi.</title>
        <authorList>
            <person name="Stajich J.E."/>
            <person name="Amses K."/>
            <person name="Simmons R."/>
            <person name="Seto K."/>
            <person name="Myers J."/>
            <person name="Bonds A."/>
            <person name="Quandt C.A."/>
            <person name="Barry K."/>
            <person name="Liu P."/>
            <person name="Grigoriev I."/>
            <person name="Longcore J.E."/>
            <person name="James T.Y."/>
        </authorList>
    </citation>
    <scope>NUCLEOTIDE SEQUENCE</scope>
    <source>
        <strain evidence="11">JEL0318</strain>
    </source>
</reference>
<keyword evidence="3 9" id="KW-0645">Protease</keyword>
<dbReference type="InterPro" id="IPR045175">
    <property type="entry name" value="M28_fam"/>
</dbReference>
<evidence type="ECO:0000256" key="8">
    <source>
        <dbReference type="ARBA" id="ARBA00043962"/>
    </source>
</evidence>
<dbReference type="GO" id="GO:0004177">
    <property type="term" value="F:aminopeptidase activity"/>
    <property type="evidence" value="ECO:0007669"/>
    <property type="project" value="UniProtKB-KW"/>
</dbReference>
<evidence type="ECO:0000256" key="5">
    <source>
        <dbReference type="ARBA" id="ARBA00022729"/>
    </source>
</evidence>
<evidence type="ECO:0000259" key="10">
    <source>
        <dbReference type="Pfam" id="PF04389"/>
    </source>
</evidence>
<evidence type="ECO:0000256" key="7">
    <source>
        <dbReference type="ARBA" id="ARBA00022833"/>
    </source>
</evidence>
<dbReference type="PANTHER" id="PTHR12147:SF56">
    <property type="entry name" value="AMINOPEPTIDASE YDR415C-RELATED"/>
    <property type="match status" value="1"/>
</dbReference>
<evidence type="ECO:0000256" key="4">
    <source>
        <dbReference type="ARBA" id="ARBA00022723"/>
    </source>
</evidence>
<proteinExistence type="inferred from homology"/>
<dbReference type="PANTHER" id="PTHR12147">
    <property type="entry name" value="METALLOPEPTIDASE M28 FAMILY MEMBER"/>
    <property type="match status" value="1"/>
</dbReference>
<gene>
    <name evidence="11" type="primary">LAP1</name>
    <name evidence="11" type="ORF">HK097_006998</name>
</gene>
<accession>A0AAD5X677</accession>
<dbReference type="CDD" id="cd03879">
    <property type="entry name" value="M28_AAP"/>
    <property type="match status" value="1"/>
</dbReference>
<dbReference type="AlphaFoldDB" id="A0AAD5X677"/>
<dbReference type="EMBL" id="JADGJD010000337">
    <property type="protein sequence ID" value="KAJ3051988.1"/>
    <property type="molecule type" value="Genomic_DNA"/>
</dbReference>
<comment type="similarity">
    <text evidence="8">Belongs to the peptidase M28 family. M28E subfamily.</text>
</comment>
<evidence type="ECO:0000313" key="11">
    <source>
        <dbReference type="EMBL" id="KAJ3051988.1"/>
    </source>
</evidence>
<feature type="domain" description="Peptidase M28" evidence="10">
    <location>
        <begin position="128"/>
        <end position="327"/>
    </location>
</feature>
<name>A0AAD5X677_9FUNG</name>
<evidence type="ECO:0000256" key="3">
    <source>
        <dbReference type="ARBA" id="ARBA00022670"/>
    </source>
</evidence>
<keyword evidence="6 9" id="KW-0378">Hydrolase</keyword>
<dbReference type="FunFam" id="3.40.630.10:FF:000042">
    <property type="entry name" value="Peptide hydrolase"/>
    <property type="match status" value="1"/>
</dbReference>
<dbReference type="GO" id="GO:0006508">
    <property type="term" value="P:proteolysis"/>
    <property type="evidence" value="ECO:0007669"/>
    <property type="project" value="UniProtKB-KW"/>
</dbReference>
<organism evidence="11 12">
    <name type="scientific">Rhizophlyctis rosea</name>
    <dbReference type="NCBI Taxonomy" id="64517"/>
    <lineage>
        <taxon>Eukaryota</taxon>
        <taxon>Fungi</taxon>
        <taxon>Fungi incertae sedis</taxon>
        <taxon>Chytridiomycota</taxon>
        <taxon>Chytridiomycota incertae sedis</taxon>
        <taxon>Chytridiomycetes</taxon>
        <taxon>Rhizophlyctidales</taxon>
        <taxon>Rhizophlyctidaceae</taxon>
        <taxon>Rhizophlyctis</taxon>
    </lineage>
</organism>
<keyword evidence="7 9" id="KW-0862">Zinc</keyword>
<comment type="cofactor">
    <cofactor evidence="1">
        <name>Zn(2+)</name>
        <dbReference type="ChEBI" id="CHEBI:29105"/>
    </cofactor>
</comment>
<sequence>MTEDEIFGLIRQGKKFIDITDGEWEEFGSFAAPRRIAPPDAPTHQSVVQNLTVQVSESRMRDFLTTFTGFKTRYYKSAAGRESAEWLYNQVLDIAQEANKAGKLNVSVTKFDHDWGQPSVIARVENAKLAESERPDEIVIVGAHQDSVNQWNPWFGRSPGADDDGSGSTSVIEAYRVLLENGFAPRRTVEFHWYSAEEGGLLGSQKVASAYKKEGKEIVGMLQSDMTGYSPPGKKRIVGIATDYVDADLSAFLQKLSSEYNGIPWKDVKCGYGCSDHASWTKAGYPSAFTFEAAFEDHNPYIHTSDDDVSHINFAHVAEYSRLALSFAVELSLAKKGE</sequence>
<evidence type="ECO:0000256" key="9">
    <source>
        <dbReference type="RuleBase" id="RU361240"/>
    </source>
</evidence>
<dbReference type="GO" id="GO:0008235">
    <property type="term" value="F:metalloexopeptidase activity"/>
    <property type="evidence" value="ECO:0007669"/>
    <property type="project" value="InterPro"/>
</dbReference>
<dbReference type="GO" id="GO:0046872">
    <property type="term" value="F:metal ion binding"/>
    <property type="evidence" value="ECO:0007669"/>
    <property type="project" value="UniProtKB-KW"/>
</dbReference>
<dbReference type="Proteomes" id="UP001212841">
    <property type="component" value="Unassembled WGS sequence"/>
</dbReference>
<evidence type="ECO:0000256" key="6">
    <source>
        <dbReference type="ARBA" id="ARBA00022801"/>
    </source>
</evidence>
<dbReference type="InterPro" id="IPR007484">
    <property type="entry name" value="Peptidase_M28"/>
</dbReference>
<keyword evidence="12" id="KW-1185">Reference proteome</keyword>
<dbReference type="SUPFAM" id="SSF53187">
    <property type="entry name" value="Zn-dependent exopeptidases"/>
    <property type="match status" value="1"/>
</dbReference>
<dbReference type="Gene3D" id="3.40.630.10">
    <property type="entry name" value="Zn peptidases"/>
    <property type="match status" value="1"/>
</dbReference>
<protein>
    <recommendedName>
        <fullName evidence="9">Peptide hydrolase</fullName>
        <ecNumber evidence="9">3.4.-.-</ecNumber>
    </recommendedName>
</protein>
<keyword evidence="2 11" id="KW-0031">Aminopeptidase</keyword>
<evidence type="ECO:0000256" key="2">
    <source>
        <dbReference type="ARBA" id="ARBA00022438"/>
    </source>
</evidence>
<evidence type="ECO:0000256" key="1">
    <source>
        <dbReference type="ARBA" id="ARBA00001947"/>
    </source>
</evidence>